<evidence type="ECO:0000313" key="5">
    <source>
        <dbReference type="Proteomes" id="UP000198553"/>
    </source>
</evidence>
<dbReference type="InterPro" id="IPR036881">
    <property type="entry name" value="Glyco_hydro_3_C_sf"/>
</dbReference>
<dbReference type="InterPro" id="IPR013783">
    <property type="entry name" value="Ig-like_fold"/>
</dbReference>
<dbReference type="Pfam" id="PF00933">
    <property type="entry name" value="Glyco_hydro_3"/>
    <property type="match status" value="1"/>
</dbReference>
<sequence>MTVTKQDRLTYTKKAQEIVNQMSLEEKVNLMSGKMPFEQLMADIAKGHHYNWYPYPAGGNDRLGVPEMKFVDGPRGVVSGSSTCFPVSMSRGATFDKDLEERIGIAIGKEIRAHGGNLFGGVCINLPRNPGWGRSQEVYGEDSFHLGALGSALVKGVQEENVIACVKHYAFNSMENARFKVSVQADKRTEREVYLAHFKDCVDAGAASIMSAYNLYDGTYCGHSDYLLNQVLKEEWDFDGFVISDFIWGVKDTVEAANGGMDIEMCHTKFFGDNLVEAVKAGKVAEEKIDAAALRIVRTILAFTEADDKEYSKDLIGNKEHIALALEAAEKSMTLMQNNDQVLPFSKTETKKIAVIGKLGNKGNIGDHGSSRVFPDYIVTPLEGIKKLLPTAEVVFEDGSDLEKAKELAKSADAVIFVVGYSHDDEGEFINNPDGDGDALGDGDAGFGAGGDRRTSLGLHEDEIQLIQAVGPENKNSAVVLIGGNMIMIEEWKLDVSAILMAYYPGMEGGTALAKTLFGDVNPSGKLPFVLPTQEDHLPATDWDATEITYEYYHGYTKLEKEGVEPSLPFGFGLSYTSFDVSNASFHVEKDQIVATCEVENTGDMEGAEVVQLYVGYKNSKIDRPVKVLRGFERVNLSPGDKQEVTVTCPLEKIKWFNPDTNNWELEEMDYEVFIGTSSSNKDLVEGKISLIGVRN</sequence>
<gene>
    <name evidence="4" type="ORF">SAMN05192533_12327</name>
</gene>
<dbReference type="InterPro" id="IPR001764">
    <property type="entry name" value="Glyco_hydro_3_N"/>
</dbReference>
<dbReference type="InterPro" id="IPR036962">
    <property type="entry name" value="Glyco_hydro_3_N_sf"/>
</dbReference>
<dbReference type="InterPro" id="IPR026891">
    <property type="entry name" value="Fn3-like"/>
</dbReference>
<dbReference type="EMBL" id="FOBW01000023">
    <property type="protein sequence ID" value="SEN85469.1"/>
    <property type="molecule type" value="Genomic_DNA"/>
</dbReference>
<evidence type="ECO:0000313" key="4">
    <source>
        <dbReference type="EMBL" id="SEN85469.1"/>
    </source>
</evidence>
<dbReference type="SUPFAM" id="SSF52279">
    <property type="entry name" value="Beta-D-glucan exohydrolase, C-terminal domain"/>
    <property type="match status" value="1"/>
</dbReference>
<organism evidence="4 5">
    <name type="scientific">Mesobacillus persicus</name>
    <dbReference type="NCBI Taxonomy" id="930146"/>
    <lineage>
        <taxon>Bacteria</taxon>
        <taxon>Bacillati</taxon>
        <taxon>Bacillota</taxon>
        <taxon>Bacilli</taxon>
        <taxon>Bacillales</taxon>
        <taxon>Bacillaceae</taxon>
        <taxon>Mesobacillus</taxon>
    </lineage>
</organism>
<dbReference type="STRING" id="930146.SAMN05192533_12327"/>
<dbReference type="InterPro" id="IPR017853">
    <property type="entry name" value="GH"/>
</dbReference>
<dbReference type="GO" id="GO:0008422">
    <property type="term" value="F:beta-glucosidase activity"/>
    <property type="evidence" value="ECO:0007669"/>
    <property type="project" value="TreeGrafter"/>
</dbReference>
<feature type="domain" description="Fibronectin type III-like" evidence="3">
    <location>
        <begin position="609"/>
        <end position="679"/>
    </location>
</feature>
<protein>
    <submittedName>
        <fullName evidence="4">Beta-glucosidase</fullName>
    </submittedName>
</protein>
<dbReference type="OrthoDB" id="9805821at2"/>
<dbReference type="InterPro" id="IPR002772">
    <property type="entry name" value="Glyco_hydro_3_C"/>
</dbReference>
<comment type="similarity">
    <text evidence="1">Belongs to the glycosyl hydrolase 3 family.</text>
</comment>
<evidence type="ECO:0000256" key="1">
    <source>
        <dbReference type="ARBA" id="ARBA00005336"/>
    </source>
</evidence>
<evidence type="ECO:0000256" key="2">
    <source>
        <dbReference type="ARBA" id="ARBA00022801"/>
    </source>
</evidence>
<dbReference type="PRINTS" id="PR00133">
    <property type="entry name" value="GLHYDRLASE3"/>
</dbReference>
<reference evidence="5" key="1">
    <citation type="submission" date="2016-10" db="EMBL/GenBank/DDBJ databases">
        <authorList>
            <person name="Varghese N."/>
            <person name="Submissions S."/>
        </authorList>
    </citation>
    <scope>NUCLEOTIDE SEQUENCE [LARGE SCALE GENOMIC DNA]</scope>
    <source>
        <strain evidence="5">B48,IBRC-M 10115,DSM 25386,CECT 8001</strain>
    </source>
</reference>
<proteinExistence type="inferred from homology"/>
<accession>A0A1H8JXM2</accession>
<dbReference type="Proteomes" id="UP000198553">
    <property type="component" value="Unassembled WGS sequence"/>
</dbReference>
<dbReference type="Gene3D" id="3.20.20.300">
    <property type="entry name" value="Glycoside hydrolase, family 3, N-terminal domain"/>
    <property type="match status" value="1"/>
</dbReference>
<dbReference type="Pfam" id="PF01915">
    <property type="entry name" value="Glyco_hydro_3_C"/>
    <property type="match status" value="1"/>
</dbReference>
<keyword evidence="5" id="KW-1185">Reference proteome</keyword>
<dbReference type="FunFam" id="2.60.40.10:FF:000495">
    <property type="entry name" value="Periplasmic beta-glucosidase"/>
    <property type="match status" value="1"/>
</dbReference>
<keyword evidence="2" id="KW-0378">Hydrolase</keyword>
<dbReference type="Gene3D" id="3.40.50.1700">
    <property type="entry name" value="Glycoside hydrolase family 3 C-terminal domain"/>
    <property type="match status" value="1"/>
</dbReference>
<dbReference type="SUPFAM" id="SSF51445">
    <property type="entry name" value="(Trans)glycosidases"/>
    <property type="match status" value="1"/>
</dbReference>
<dbReference type="SMART" id="SM01217">
    <property type="entry name" value="Fn3_like"/>
    <property type="match status" value="1"/>
</dbReference>
<dbReference type="RefSeq" id="WP_090750115.1">
    <property type="nucleotide sequence ID" value="NZ_FOBW01000023.1"/>
</dbReference>
<evidence type="ECO:0000259" key="3">
    <source>
        <dbReference type="SMART" id="SM01217"/>
    </source>
</evidence>
<dbReference type="GO" id="GO:0009251">
    <property type="term" value="P:glucan catabolic process"/>
    <property type="evidence" value="ECO:0007669"/>
    <property type="project" value="TreeGrafter"/>
</dbReference>
<dbReference type="Gene3D" id="2.60.40.10">
    <property type="entry name" value="Immunoglobulins"/>
    <property type="match status" value="1"/>
</dbReference>
<dbReference type="AlphaFoldDB" id="A0A1H8JXM2"/>
<name>A0A1H8JXM2_9BACI</name>
<dbReference type="InterPro" id="IPR050288">
    <property type="entry name" value="Cellulose_deg_GH3"/>
</dbReference>
<dbReference type="PANTHER" id="PTHR42715:SF3">
    <property type="entry name" value="BETA-GLUCOSIDASE B-RELATED"/>
    <property type="match status" value="1"/>
</dbReference>
<dbReference type="PANTHER" id="PTHR42715">
    <property type="entry name" value="BETA-GLUCOSIDASE"/>
    <property type="match status" value="1"/>
</dbReference>
<dbReference type="Pfam" id="PF14310">
    <property type="entry name" value="Fn3-like"/>
    <property type="match status" value="1"/>
</dbReference>